<dbReference type="RefSeq" id="WP_009193994.1">
    <property type="nucleotide sequence ID" value="NZ_AODQ01000008.1"/>
</dbReference>
<feature type="domain" description="Bacterial surface antigen (D15)" evidence="7">
    <location>
        <begin position="611"/>
        <end position="808"/>
    </location>
</feature>
<evidence type="ECO:0000256" key="5">
    <source>
        <dbReference type="ARBA" id="ARBA00023237"/>
    </source>
</evidence>
<organism evidence="9 10">
    <name type="scientific">Cesiribacter andamanensis AMV16</name>
    <dbReference type="NCBI Taxonomy" id="1279009"/>
    <lineage>
        <taxon>Bacteria</taxon>
        <taxon>Pseudomonadati</taxon>
        <taxon>Bacteroidota</taxon>
        <taxon>Cytophagia</taxon>
        <taxon>Cytophagales</taxon>
        <taxon>Cesiribacteraceae</taxon>
        <taxon>Cesiribacter</taxon>
    </lineage>
</organism>
<feature type="coiled-coil region" evidence="6">
    <location>
        <begin position="93"/>
        <end position="139"/>
    </location>
</feature>
<dbReference type="Proteomes" id="UP000011910">
    <property type="component" value="Unassembled WGS sequence"/>
</dbReference>
<evidence type="ECO:0000256" key="1">
    <source>
        <dbReference type="ARBA" id="ARBA00004370"/>
    </source>
</evidence>
<evidence type="ECO:0000259" key="7">
    <source>
        <dbReference type="Pfam" id="PF01103"/>
    </source>
</evidence>
<dbReference type="PANTHER" id="PTHR12815">
    <property type="entry name" value="SORTING AND ASSEMBLY MACHINERY SAMM50 PROTEIN FAMILY MEMBER"/>
    <property type="match status" value="1"/>
</dbReference>
<dbReference type="Gene3D" id="2.40.160.50">
    <property type="entry name" value="membrane protein fhac: a member of the omp85/tpsb transporter family"/>
    <property type="match status" value="1"/>
</dbReference>
<dbReference type="GO" id="GO:0019867">
    <property type="term" value="C:outer membrane"/>
    <property type="evidence" value="ECO:0007669"/>
    <property type="project" value="InterPro"/>
</dbReference>
<dbReference type="Pfam" id="PF07244">
    <property type="entry name" value="POTRA"/>
    <property type="match status" value="1"/>
</dbReference>
<evidence type="ECO:0000259" key="8">
    <source>
        <dbReference type="Pfam" id="PF07244"/>
    </source>
</evidence>
<name>M7NAV5_9BACT</name>
<accession>M7NAV5</accession>
<dbReference type="STRING" id="1279009.ADICEAN_00587"/>
<dbReference type="AlphaFoldDB" id="M7NAV5"/>
<dbReference type="PROSITE" id="PS51257">
    <property type="entry name" value="PROKAR_LIPOPROTEIN"/>
    <property type="match status" value="1"/>
</dbReference>
<dbReference type="OrthoDB" id="9814535at2"/>
<protein>
    <submittedName>
        <fullName evidence="9">Outer membrane protein/protective antigen OMA87</fullName>
    </submittedName>
</protein>
<proteinExistence type="predicted"/>
<gene>
    <name evidence="9" type="ORF">ADICEAN_00587</name>
</gene>
<keyword evidence="3" id="KW-0732">Signal</keyword>
<dbReference type="InterPro" id="IPR000184">
    <property type="entry name" value="Bac_surfAg_D15"/>
</dbReference>
<evidence type="ECO:0000256" key="2">
    <source>
        <dbReference type="ARBA" id="ARBA00022692"/>
    </source>
</evidence>
<keyword evidence="6" id="KW-0175">Coiled coil</keyword>
<evidence type="ECO:0000313" key="10">
    <source>
        <dbReference type="Proteomes" id="UP000011910"/>
    </source>
</evidence>
<keyword evidence="4" id="KW-0472">Membrane</keyword>
<evidence type="ECO:0000256" key="6">
    <source>
        <dbReference type="SAM" id="Coils"/>
    </source>
</evidence>
<evidence type="ECO:0000256" key="3">
    <source>
        <dbReference type="ARBA" id="ARBA00022729"/>
    </source>
</evidence>
<keyword evidence="10" id="KW-1185">Reference proteome</keyword>
<reference evidence="9 10" key="1">
    <citation type="journal article" date="2013" name="Genome Announc.">
        <title>Draft Genome Sequence of Cesiribacter andamanensis Strain AMV16T, Isolated from a Soil Sample from a Mud Volcano in the Andaman Islands, India.</title>
        <authorList>
            <person name="Shivaji S."/>
            <person name="Ara S."/>
            <person name="Begum Z."/>
            <person name="Srinivas T.N."/>
            <person name="Singh A."/>
            <person name="Kumar Pinnaka A."/>
        </authorList>
    </citation>
    <scope>NUCLEOTIDE SEQUENCE [LARGE SCALE GENOMIC DNA]</scope>
    <source>
        <strain evidence="9 10">AMV16</strain>
    </source>
</reference>
<comment type="subcellular location">
    <subcellularLocation>
        <location evidence="1">Membrane</location>
    </subcellularLocation>
</comment>
<dbReference type="eggNOG" id="COG4775">
    <property type="taxonomic scope" value="Bacteria"/>
</dbReference>
<evidence type="ECO:0000256" key="4">
    <source>
        <dbReference type="ARBA" id="ARBA00023136"/>
    </source>
</evidence>
<dbReference type="PANTHER" id="PTHR12815:SF47">
    <property type="entry name" value="TRANSLOCATION AND ASSEMBLY MODULE SUBUNIT TAMA"/>
    <property type="match status" value="1"/>
</dbReference>
<dbReference type="EMBL" id="AODQ01000008">
    <property type="protein sequence ID" value="EMR04301.1"/>
    <property type="molecule type" value="Genomic_DNA"/>
</dbReference>
<dbReference type="InterPro" id="IPR010827">
    <property type="entry name" value="BamA/TamA_POTRA"/>
</dbReference>
<dbReference type="InterPro" id="IPR039910">
    <property type="entry name" value="D15-like"/>
</dbReference>
<keyword evidence="5" id="KW-0998">Cell outer membrane</keyword>
<comment type="caution">
    <text evidence="9">The sequence shown here is derived from an EMBL/GenBank/DDBJ whole genome shotgun (WGS) entry which is preliminary data.</text>
</comment>
<dbReference type="Pfam" id="PF01103">
    <property type="entry name" value="Omp85"/>
    <property type="match status" value="1"/>
</dbReference>
<sequence length="854" mass="98754">MTRKYCFLPAFGRLLLIFFSLTLLQACLGIKHLEENEYLLYQQSIEGNNTIADDELDDFYRQEANVRTPLIPWAPYVSIYYLGENFYNPDKLRRKREETIQKFDERIAEAAAEGKERRRDRLQAKKESKLEKINRNLEEGNMLMRIGEPVTVYDSTLASQSADQMQQYLHNKGFFNAATRYTSDTTDRKVNVTYHITENREYLVDTAWLKVTNQQIRQLMLDHIDQSYLLKKKRYDQADLSSERNRINELMRNNGYYEFSPQYIEFNVDSTYGDHLVSIETEILRPADRGYHRQFTVDSVVFVTDATVRGDLEGRQNEVYNGVTYRFFEDRYSKKILNNRVFIRPDSLYSRQETMETQKQLANLDNFKFININYDTADGKFISYIYTNPLKRFQTSNELGLTYSIGVPGPFFTSTWTMRNVFGGLENLEFNVRAALEGVPSPTDPNTPFTSRQFGGNLSLIFPQFLAPLSERRRNYLGHFNPKTRMLLGVNFTDRGEFTRNSFNTSLLYSWQTEKRNRGNFYNNLYTIAPIDINLIQSEFSGDRETNRFYQRLLEWRDQGNPYIYSFTSSFVSSIYGFAVLNKNNYGTYLERSRYIRPYIESGGTTQNLFDFGFIRDGGLLGGDSLATFRFLKFSNDYRQFIPLKGKNAIAWRINAGVAIPYGSGGQDEAGNPIQATLPYEKFFFAGGSNSIRAFRPRRLGPGVYTPDPEYQVDGNSYTNLIEQPGEVILEASIEHRHNIFGFLNGALFLDAGNVWRLREAAAQPGSRFEASQFYRQIALGSGYGVRLDFSFLIIRFDLGFKLYNPQAVTPLGGGEFDYSTGWIFNKQYGAGAEELSFWDKDPIILNIGIGYPF</sequence>
<evidence type="ECO:0000313" key="9">
    <source>
        <dbReference type="EMBL" id="EMR04301.1"/>
    </source>
</evidence>
<keyword evidence="2" id="KW-0812">Transmembrane</keyword>
<feature type="domain" description="POTRA" evidence="8">
    <location>
        <begin position="126"/>
        <end position="198"/>
    </location>
</feature>